<keyword evidence="7 14" id="KW-0812">Transmembrane</keyword>
<sequence length="561" mass="62160">MLLVILLKNLADRVGIILILALFLSKIGLFRKLVSKQNINKKDKIYLSIIFGVFGIVGTYTGIPIQGAIANSRVMGVFVGGLLGGPIVGLLSGIIAGGHRVLIDIGGFTSIACGISTLLEGIMAGVLRKRFEKSKYRISFALIFGFLAEVMQMVIILIVAKPFSEALELVRIIGIPMILANGIGIAVFIAITDSVFKEIENEYVYQAQLALKIADKTLAYFRKGYNESTTKDAAKVIQEMTKIEAVAFTDTEKILAHVGIGEDHHLSGSYLQTSLTREALQSNRYIVANTKEEIGCYHENCSLKSAIIVPIREVDKVIGTLKLYKGKENSITKVEIELALGLAQIFSTQIELSKVDYQRELLAKSELKALQSQINPHFLFNAINTIVSLTRTQPDNARRLLIHLGDYFRTNLEQETEDVDLSKEIEHINSYIEIEKARFGDKLEIIYDIPEDISCKIPPLILQPLVENAIKHGVIDKIEGGKVEIIARENENATELIVKDNGVGMDKALVDLLFEENHNKESIGLKNVNERLKNKYGVKYGIKIESELNIGTTATIEIPKH</sequence>
<evidence type="ECO:0000256" key="1">
    <source>
        <dbReference type="ARBA" id="ARBA00000085"/>
    </source>
</evidence>
<evidence type="ECO:0000256" key="5">
    <source>
        <dbReference type="ARBA" id="ARBA00022553"/>
    </source>
</evidence>
<keyword evidence="11 14" id="KW-1133">Transmembrane helix</keyword>
<dbReference type="STRING" id="415015.SAMN05660462_02728"/>
<proteinExistence type="predicted"/>
<dbReference type="GO" id="GO:0005524">
    <property type="term" value="F:ATP binding"/>
    <property type="evidence" value="ECO:0007669"/>
    <property type="project" value="UniProtKB-KW"/>
</dbReference>
<dbReference type="InterPro" id="IPR010559">
    <property type="entry name" value="Sig_transdc_His_kin_internal"/>
</dbReference>
<keyword evidence="6" id="KW-0808">Transferase</keyword>
<evidence type="ECO:0000256" key="13">
    <source>
        <dbReference type="ARBA" id="ARBA00023136"/>
    </source>
</evidence>
<keyword evidence="17" id="KW-1185">Reference proteome</keyword>
<evidence type="ECO:0000256" key="6">
    <source>
        <dbReference type="ARBA" id="ARBA00022679"/>
    </source>
</evidence>
<feature type="domain" description="Histidine kinase" evidence="15">
    <location>
        <begin position="461"/>
        <end position="561"/>
    </location>
</feature>
<evidence type="ECO:0000256" key="9">
    <source>
        <dbReference type="ARBA" id="ARBA00022777"/>
    </source>
</evidence>
<feature type="transmembrane region" description="Helical" evidence="14">
    <location>
        <begin position="172"/>
        <end position="191"/>
    </location>
</feature>
<comment type="catalytic activity">
    <reaction evidence="1">
        <text>ATP + protein L-histidine = ADP + protein N-phospho-L-histidine.</text>
        <dbReference type="EC" id="2.7.13.3"/>
    </reaction>
</comment>
<evidence type="ECO:0000256" key="3">
    <source>
        <dbReference type="ARBA" id="ARBA00012438"/>
    </source>
</evidence>
<dbReference type="SUPFAM" id="SSF55781">
    <property type="entry name" value="GAF domain-like"/>
    <property type="match status" value="1"/>
</dbReference>
<evidence type="ECO:0000256" key="12">
    <source>
        <dbReference type="ARBA" id="ARBA00023012"/>
    </source>
</evidence>
<dbReference type="GO" id="GO:0071555">
    <property type="term" value="P:cell wall organization"/>
    <property type="evidence" value="ECO:0007669"/>
    <property type="project" value="InterPro"/>
</dbReference>
<protein>
    <recommendedName>
        <fullName evidence="3">histidine kinase</fullName>
        <ecNumber evidence="3">2.7.13.3</ecNumber>
    </recommendedName>
</protein>
<keyword evidence="10" id="KW-0067">ATP-binding</keyword>
<dbReference type="Pfam" id="PF02518">
    <property type="entry name" value="HATPase_c"/>
    <property type="match status" value="1"/>
</dbReference>
<evidence type="ECO:0000313" key="17">
    <source>
        <dbReference type="Proteomes" id="UP000198625"/>
    </source>
</evidence>
<feature type="transmembrane region" description="Helical" evidence="14">
    <location>
        <begin position="105"/>
        <end position="126"/>
    </location>
</feature>
<dbReference type="PROSITE" id="PS50109">
    <property type="entry name" value="HIS_KIN"/>
    <property type="match status" value="1"/>
</dbReference>
<dbReference type="Gene3D" id="3.30.565.10">
    <property type="entry name" value="Histidine kinase-like ATPase, C-terminal domain"/>
    <property type="match status" value="1"/>
</dbReference>
<keyword evidence="13 14" id="KW-0472">Membrane</keyword>
<accession>A0A1H3S6H2</accession>
<name>A0A1H3S6H2_9FIRM</name>
<feature type="transmembrane region" description="Helical" evidence="14">
    <location>
        <begin position="75"/>
        <end position="98"/>
    </location>
</feature>
<keyword evidence="5" id="KW-0597">Phosphoprotein</keyword>
<feature type="transmembrane region" description="Helical" evidence="14">
    <location>
        <begin position="138"/>
        <end position="160"/>
    </location>
</feature>
<dbReference type="Proteomes" id="UP000198625">
    <property type="component" value="Unassembled WGS sequence"/>
</dbReference>
<dbReference type="GO" id="GO:0005886">
    <property type="term" value="C:plasma membrane"/>
    <property type="evidence" value="ECO:0007669"/>
    <property type="project" value="UniProtKB-SubCell"/>
</dbReference>
<dbReference type="Gene3D" id="1.10.1760.20">
    <property type="match status" value="1"/>
</dbReference>
<keyword evidence="9 16" id="KW-0418">Kinase</keyword>
<evidence type="ECO:0000256" key="7">
    <source>
        <dbReference type="ARBA" id="ARBA00022692"/>
    </source>
</evidence>
<evidence type="ECO:0000256" key="10">
    <source>
        <dbReference type="ARBA" id="ARBA00022840"/>
    </source>
</evidence>
<evidence type="ECO:0000256" key="14">
    <source>
        <dbReference type="SAM" id="Phobius"/>
    </source>
</evidence>
<evidence type="ECO:0000256" key="2">
    <source>
        <dbReference type="ARBA" id="ARBA00004651"/>
    </source>
</evidence>
<dbReference type="Pfam" id="PF07694">
    <property type="entry name" value="5TM-5TMR_LYT"/>
    <property type="match status" value="1"/>
</dbReference>
<feature type="transmembrane region" description="Helical" evidence="14">
    <location>
        <begin position="14"/>
        <end position="33"/>
    </location>
</feature>
<evidence type="ECO:0000313" key="16">
    <source>
        <dbReference type="EMBL" id="SDZ33320.1"/>
    </source>
</evidence>
<dbReference type="SUPFAM" id="SSF55874">
    <property type="entry name" value="ATPase domain of HSP90 chaperone/DNA topoisomerase II/histidine kinase"/>
    <property type="match status" value="1"/>
</dbReference>
<evidence type="ECO:0000256" key="8">
    <source>
        <dbReference type="ARBA" id="ARBA00022741"/>
    </source>
</evidence>
<dbReference type="Pfam" id="PF06580">
    <property type="entry name" value="His_kinase"/>
    <property type="match status" value="1"/>
</dbReference>
<dbReference type="InterPro" id="IPR003594">
    <property type="entry name" value="HATPase_dom"/>
</dbReference>
<evidence type="ECO:0000259" key="15">
    <source>
        <dbReference type="PROSITE" id="PS50109"/>
    </source>
</evidence>
<dbReference type="InterPro" id="IPR036890">
    <property type="entry name" value="HATPase_C_sf"/>
</dbReference>
<feature type="transmembrane region" description="Helical" evidence="14">
    <location>
        <begin position="45"/>
        <end position="63"/>
    </location>
</feature>
<comment type="subcellular location">
    <subcellularLocation>
        <location evidence="2">Cell membrane</location>
        <topology evidence="2">Multi-pass membrane protein</topology>
    </subcellularLocation>
</comment>
<dbReference type="InterPro" id="IPR005467">
    <property type="entry name" value="His_kinase_dom"/>
</dbReference>
<dbReference type="PANTHER" id="PTHR34220:SF7">
    <property type="entry name" value="SENSOR HISTIDINE KINASE YPDA"/>
    <property type="match status" value="1"/>
</dbReference>
<dbReference type="SMART" id="SM00387">
    <property type="entry name" value="HATPase_c"/>
    <property type="match status" value="1"/>
</dbReference>
<dbReference type="GO" id="GO:0000155">
    <property type="term" value="F:phosphorelay sensor kinase activity"/>
    <property type="evidence" value="ECO:0007669"/>
    <property type="project" value="InterPro"/>
</dbReference>
<dbReference type="EMBL" id="FNQE01000037">
    <property type="protein sequence ID" value="SDZ33320.1"/>
    <property type="molecule type" value="Genomic_DNA"/>
</dbReference>
<dbReference type="AlphaFoldDB" id="A0A1H3S6H2"/>
<dbReference type="PANTHER" id="PTHR34220">
    <property type="entry name" value="SENSOR HISTIDINE KINASE YPDA"/>
    <property type="match status" value="1"/>
</dbReference>
<evidence type="ECO:0000256" key="4">
    <source>
        <dbReference type="ARBA" id="ARBA00022475"/>
    </source>
</evidence>
<evidence type="ECO:0000256" key="11">
    <source>
        <dbReference type="ARBA" id="ARBA00022989"/>
    </source>
</evidence>
<organism evidence="16 17">
    <name type="scientific">Proteiniborus ethanoligenes</name>
    <dbReference type="NCBI Taxonomy" id="415015"/>
    <lineage>
        <taxon>Bacteria</taxon>
        <taxon>Bacillati</taxon>
        <taxon>Bacillota</taxon>
        <taxon>Clostridia</taxon>
        <taxon>Eubacteriales</taxon>
        <taxon>Proteiniborus</taxon>
    </lineage>
</organism>
<gene>
    <name evidence="16" type="ORF">SAMN05660462_02728</name>
</gene>
<keyword evidence="8" id="KW-0547">Nucleotide-binding</keyword>
<keyword evidence="4" id="KW-1003">Cell membrane</keyword>
<dbReference type="InterPro" id="IPR050640">
    <property type="entry name" value="Bact_2-comp_sensor_kinase"/>
</dbReference>
<dbReference type="InterPro" id="IPR011620">
    <property type="entry name" value="Sig_transdc_His_kinase_LytS_TM"/>
</dbReference>
<dbReference type="Gene3D" id="3.30.450.40">
    <property type="match status" value="1"/>
</dbReference>
<keyword evidence="12" id="KW-0902">Two-component regulatory system</keyword>
<reference evidence="16 17" key="1">
    <citation type="submission" date="2016-10" db="EMBL/GenBank/DDBJ databases">
        <authorList>
            <person name="de Groot N.N."/>
        </authorList>
    </citation>
    <scope>NUCLEOTIDE SEQUENCE [LARGE SCALE GENOMIC DNA]</scope>
    <source>
        <strain evidence="16 17">DSM 21650</strain>
    </source>
</reference>
<dbReference type="EC" id="2.7.13.3" evidence="3"/>
<dbReference type="InterPro" id="IPR029016">
    <property type="entry name" value="GAF-like_dom_sf"/>
</dbReference>